<dbReference type="STRING" id="1555112.LIP_3462"/>
<keyword evidence="4" id="KW-1185">Reference proteome</keyword>
<evidence type="ECO:0000313" key="3">
    <source>
        <dbReference type="EMBL" id="BAS29274.1"/>
    </source>
</evidence>
<dbReference type="Pfam" id="PF13473">
    <property type="entry name" value="Cupredoxin_1"/>
    <property type="match status" value="1"/>
</dbReference>
<gene>
    <name evidence="3" type="ORF">LIP_3462</name>
</gene>
<evidence type="ECO:0000259" key="2">
    <source>
        <dbReference type="Pfam" id="PF13473"/>
    </source>
</evidence>
<proteinExistence type="predicted"/>
<accession>A0A0K2SR27</accession>
<dbReference type="EMBL" id="AP014924">
    <property type="protein sequence ID" value="BAS29274.1"/>
    <property type="molecule type" value="Genomic_DNA"/>
</dbReference>
<dbReference type="InterPro" id="IPR008972">
    <property type="entry name" value="Cupredoxin"/>
</dbReference>
<keyword evidence="1" id="KW-1133">Transmembrane helix</keyword>
<dbReference type="AlphaFoldDB" id="A0A0K2SR27"/>
<reference evidence="4" key="2">
    <citation type="journal article" date="2016" name="Int. J. Syst. Evol. Microbiol.">
        <title>Complete genome sequence and cell structure of Limnochorda pilosa, a Gram-negative spore-former within the phylum Firmicutes.</title>
        <authorList>
            <person name="Watanabe M."/>
            <person name="Kojima H."/>
            <person name="Fukui M."/>
        </authorList>
    </citation>
    <scope>NUCLEOTIDE SEQUENCE [LARGE SCALE GENOMIC DNA]</scope>
    <source>
        <strain evidence="4">HC45</strain>
    </source>
</reference>
<sequence length="124" mass="13888">MSTTQIVVDILTALAIGLVAWYFWFSRREGVEAAAANGVQEIQIKVKGGYDPDIITVKRGMPVRLLFHRMESSVCSEMVIFDKLNRSTRLPEGETVAVEFTPEQPGEIPFQCQMGMLRGKVVVR</sequence>
<protein>
    <submittedName>
        <fullName evidence="3">Copper-exporting ATPase</fullName>
    </submittedName>
</protein>
<dbReference type="InterPro" id="IPR028096">
    <property type="entry name" value="EfeO_Cupredoxin"/>
</dbReference>
<keyword evidence="1" id="KW-0472">Membrane</keyword>
<dbReference type="RefSeq" id="WP_068140812.1">
    <property type="nucleotide sequence ID" value="NZ_AP014924.1"/>
</dbReference>
<dbReference type="Gene3D" id="2.60.40.420">
    <property type="entry name" value="Cupredoxins - blue copper proteins"/>
    <property type="match status" value="1"/>
</dbReference>
<dbReference type="KEGG" id="lpil:LIP_3462"/>
<name>A0A0K2SR27_LIMPI</name>
<dbReference type="OrthoDB" id="9800141at2"/>
<evidence type="ECO:0000313" key="4">
    <source>
        <dbReference type="Proteomes" id="UP000065807"/>
    </source>
</evidence>
<keyword evidence="1" id="KW-0812">Transmembrane</keyword>
<dbReference type="CDD" id="cd00920">
    <property type="entry name" value="Cupredoxin"/>
    <property type="match status" value="1"/>
</dbReference>
<organism evidence="3 4">
    <name type="scientific">Limnochorda pilosa</name>
    <dbReference type="NCBI Taxonomy" id="1555112"/>
    <lineage>
        <taxon>Bacteria</taxon>
        <taxon>Bacillati</taxon>
        <taxon>Bacillota</taxon>
        <taxon>Limnochordia</taxon>
        <taxon>Limnochordales</taxon>
        <taxon>Limnochordaceae</taxon>
        <taxon>Limnochorda</taxon>
    </lineage>
</organism>
<feature type="domain" description="EfeO-type cupredoxin-like" evidence="2">
    <location>
        <begin position="17"/>
        <end position="123"/>
    </location>
</feature>
<dbReference type="SUPFAM" id="SSF49503">
    <property type="entry name" value="Cupredoxins"/>
    <property type="match status" value="1"/>
</dbReference>
<dbReference type="Proteomes" id="UP000065807">
    <property type="component" value="Chromosome"/>
</dbReference>
<reference evidence="4" key="1">
    <citation type="submission" date="2015-07" db="EMBL/GenBank/DDBJ databases">
        <title>Complete genome sequence and phylogenetic analysis of Limnochorda pilosa.</title>
        <authorList>
            <person name="Watanabe M."/>
            <person name="Kojima H."/>
            <person name="Fukui M."/>
        </authorList>
    </citation>
    <scope>NUCLEOTIDE SEQUENCE [LARGE SCALE GENOMIC DNA]</scope>
    <source>
        <strain evidence="4">HC45</strain>
    </source>
</reference>
<feature type="transmembrane region" description="Helical" evidence="1">
    <location>
        <begin position="6"/>
        <end position="25"/>
    </location>
</feature>
<evidence type="ECO:0000256" key="1">
    <source>
        <dbReference type="SAM" id="Phobius"/>
    </source>
</evidence>